<gene>
    <name evidence="2" type="ORF">RUM8411_01008</name>
</gene>
<organism evidence="2 3">
    <name type="scientific">Ruegeria meonggei</name>
    <dbReference type="NCBI Taxonomy" id="1446476"/>
    <lineage>
        <taxon>Bacteria</taxon>
        <taxon>Pseudomonadati</taxon>
        <taxon>Pseudomonadota</taxon>
        <taxon>Alphaproteobacteria</taxon>
        <taxon>Rhodobacterales</taxon>
        <taxon>Roseobacteraceae</taxon>
        <taxon>Ruegeria</taxon>
    </lineage>
</organism>
<dbReference type="Pfam" id="PF04326">
    <property type="entry name" value="SLFN_AlbA_2"/>
    <property type="match status" value="1"/>
</dbReference>
<reference evidence="3" key="1">
    <citation type="submission" date="2017-03" db="EMBL/GenBank/DDBJ databases">
        <authorList>
            <person name="Rodrigo-Torres L."/>
            <person name="Arahal R.D."/>
            <person name="Lucena T."/>
        </authorList>
    </citation>
    <scope>NUCLEOTIDE SEQUENCE [LARGE SCALE GENOMIC DNA]</scope>
    <source>
        <strain evidence="3">CECT 8411</strain>
    </source>
</reference>
<keyword evidence="3" id="KW-1185">Reference proteome</keyword>
<dbReference type="InterPro" id="IPR038461">
    <property type="entry name" value="Schlafen_AlbA_2_dom_sf"/>
</dbReference>
<evidence type="ECO:0000313" key="3">
    <source>
        <dbReference type="Proteomes" id="UP000193778"/>
    </source>
</evidence>
<proteinExistence type="predicted"/>
<name>A0A1X6YMK3_9RHOB</name>
<feature type="domain" description="Schlafen AlbA-2" evidence="1">
    <location>
        <begin position="41"/>
        <end position="168"/>
    </location>
</feature>
<dbReference type="OrthoDB" id="9807907at2"/>
<evidence type="ECO:0000313" key="2">
    <source>
        <dbReference type="EMBL" id="SLN25125.1"/>
    </source>
</evidence>
<dbReference type="InterPro" id="IPR027417">
    <property type="entry name" value="P-loop_NTPase"/>
</dbReference>
<dbReference type="AlphaFoldDB" id="A0A1X6YMK3"/>
<dbReference type="RefSeq" id="WP_085821524.1">
    <property type="nucleotide sequence ID" value="NZ_FWFP01000002.1"/>
</dbReference>
<dbReference type="SUPFAM" id="SSF52540">
    <property type="entry name" value="P-loop containing nucleoside triphosphate hydrolases"/>
    <property type="match status" value="1"/>
</dbReference>
<sequence length="851" mass="95502">MKAEITKLHEAVCAGSLSEDFFDLFDDLYDTKNDQFVIQENVLLDFKEDFPAPKDENYRSGLLKLFLAFHNTFGGIVVFGVRDKDFKPVGVNGSFDVEKFNSLVTEIFGTRFELIRRNYELTVGGDSKTISVVLVPKRTTTEPVISQRTYHQIDKGKLYIRERHEAKTASSHHLPLVFSRRENPFDEADENISGIQYSAPPSPSTLPNFIGRTELTTELWKWLLLSRMPRIYLSGPGGSGKSTLAYEFLDQVAYNWKAASLQNGEKLDFALFVSSKETELNVRIGAEQLFGSRQFSTAEELYRLILKDVGGFSEAETELLSGEGLLNEIRGLFDTYNGLIVIDDIDALSRSGQDTGEEDLFLLCSQARKVIKLIYTLRNDASYAKNSAISVPGLDKEAELPAFLEECCELFGPQMPNSDAIERIAEETSCLPLLIETVVGLRTNCSSYHEALRDFKDKGGEAARKYLYQREYDKLDLNGKSRQVLAALMEYGGPLGFDAICAITNASNDQVRSAINETANIFLKISTQDDETTGYSLSPSAQGFVRSVSKRLPYYEAVKRAVEHFRRDTAKSTPQEATTIIKFERLVREGKYGQVVLEAKQIDENDAVKVNPKFLSVLGQAYVQSEPPDLSKARGLFEKADSFGYKDIFMLRAWFYAERKTGYRFLEAVSLCERVATDENFSDRHRSEFYSKIGECRSTQARSISGSGNPDKLTFFTQSIIAYLWAMHFAASAKKIDRSKTADWLNRAMTGYIGAAEGDLGYLFKSISEPIKRGLSFDQYTATFVADQIAGLSKSRDMTMLRRAQGTLQDGILAIEKAAGKRNRERVDILTAQLGIAKKILEVRIMQLSAN</sequence>
<accession>A0A1X6YMK3</accession>
<dbReference type="Gene3D" id="3.30.950.30">
    <property type="entry name" value="Schlafen, AAA domain"/>
    <property type="match status" value="1"/>
</dbReference>
<protein>
    <submittedName>
        <fullName evidence="2">Divergent AAA domain protein</fullName>
    </submittedName>
</protein>
<dbReference type="InterPro" id="IPR007421">
    <property type="entry name" value="Schlafen_AlbA_2_dom"/>
</dbReference>
<dbReference type="EMBL" id="FWFP01000002">
    <property type="protein sequence ID" value="SLN25125.1"/>
    <property type="molecule type" value="Genomic_DNA"/>
</dbReference>
<evidence type="ECO:0000259" key="1">
    <source>
        <dbReference type="Pfam" id="PF04326"/>
    </source>
</evidence>
<dbReference type="Proteomes" id="UP000193778">
    <property type="component" value="Unassembled WGS sequence"/>
</dbReference>
<dbReference type="Gene3D" id="3.40.50.300">
    <property type="entry name" value="P-loop containing nucleotide triphosphate hydrolases"/>
    <property type="match status" value="1"/>
</dbReference>